<sequence length="336" mass="36458">MVGTVILYLMLVGDLATSLSDIYLPVALSRSSIIMIVSLVCVLPLLFFRNTGPLANFSILSVLCLPYIILVVAIRAPLYADSANTDFSFFGPRVLPAMGVLAFTYSSCHAAFPNFLGLRDRSVRSWVRASSSASAGAGLISTAFAITGYLSFGANADANILNNFPASDNYINLGRLLFAATLILTVPMAFYPIRDTITEMLRIDPERHITSRVPESICTIVVFVSCALAAAVCTDLGLAYEIIGALSSSVVNFLLPSLIYLWAGTDVSLKAIIRSYWTSEDTQDLDLQDTLPLLLRHRSKTVFSVRQIGLWLTAWSVAGFGVWVMVLGTYNIGRGL</sequence>
<keyword evidence="6 8" id="KW-1133">Transmembrane helix</keyword>
<comment type="subcellular location">
    <subcellularLocation>
        <location evidence="1">Membrane</location>
        <topology evidence="1">Multi-pass membrane protein</topology>
    </subcellularLocation>
</comment>
<evidence type="ECO:0000256" key="2">
    <source>
        <dbReference type="ARBA" id="ARBA00008066"/>
    </source>
</evidence>
<dbReference type="AlphaFoldDB" id="A0A9W8LJX6"/>
<comment type="caution">
    <text evidence="10">The sequence shown here is derived from an EMBL/GenBank/DDBJ whole genome shotgun (WGS) entry which is preliminary data.</text>
</comment>
<feature type="transmembrane region" description="Helical" evidence="8">
    <location>
        <begin position="172"/>
        <end position="193"/>
    </location>
</feature>
<gene>
    <name evidence="10" type="ORF">GGI15_003045</name>
</gene>
<dbReference type="GO" id="GO:0015179">
    <property type="term" value="F:L-amino acid transmembrane transporter activity"/>
    <property type="evidence" value="ECO:0007669"/>
    <property type="project" value="TreeGrafter"/>
</dbReference>
<evidence type="ECO:0000256" key="8">
    <source>
        <dbReference type="SAM" id="Phobius"/>
    </source>
</evidence>
<accession>A0A9W8LJX6</accession>
<evidence type="ECO:0000256" key="1">
    <source>
        <dbReference type="ARBA" id="ARBA00004141"/>
    </source>
</evidence>
<feature type="transmembrane region" description="Helical" evidence="8">
    <location>
        <begin position="28"/>
        <end position="47"/>
    </location>
</feature>
<feature type="domain" description="Amino acid transporter transmembrane" evidence="9">
    <location>
        <begin position="2"/>
        <end position="261"/>
    </location>
</feature>
<keyword evidence="3" id="KW-0813">Transport</keyword>
<evidence type="ECO:0000256" key="6">
    <source>
        <dbReference type="ARBA" id="ARBA00022989"/>
    </source>
</evidence>
<keyword evidence="7 8" id="KW-0472">Membrane</keyword>
<dbReference type="OrthoDB" id="28208at2759"/>
<feature type="transmembrane region" description="Helical" evidence="8">
    <location>
        <begin position="94"/>
        <end position="112"/>
    </location>
</feature>
<evidence type="ECO:0000256" key="4">
    <source>
        <dbReference type="ARBA" id="ARBA00022692"/>
    </source>
</evidence>
<keyword evidence="4 8" id="KW-0812">Transmembrane</keyword>
<evidence type="ECO:0000256" key="7">
    <source>
        <dbReference type="ARBA" id="ARBA00023136"/>
    </source>
</evidence>
<feature type="transmembrane region" description="Helical" evidence="8">
    <location>
        <begin position="54"/>
        <end position="74"/>
    </location>
</feature>
<feature type="transmembrane region" description="Helical" evidence="8">
    <location>
        <begin position="238"/>
        <end position="263"/>
    </location>
</feature>
<reference evidence="10" key="1">
    <citation type="submission" date="2022-07" db="EMBL/GenBank/DDBJ databases">
        <title>Phylogenomic reconstructions and comparative analyses of Kickxellomycotina fungi.</title>
        <authorList>
            <person name="Reynolds N.K."/>
            <person name="Stajich J.E."/>
            <person name="Barry K."/>
            <person name="Grigoriev I.V."/>
            <person name="Crous P."/>
            <person name="Smith M.E."/>
        </authorList>
    </citation>
    <scope>NUCLEOTIDE SEQUENCE</scope>
    <source>
        <strain evidence="10">BCRC 34489</strain>
    </source>
</reference>
<evidence type="ECO:0000256" key="3">
    <source>
        <dbReference type="ARBA" id="ARBA00022448"/>
    </source>
</evidence>
<dbReference type="Pfam" id="PF01490">
    <property type="entry name" value="Aa_trans"/>
    <property type="match status" value="1"/>
</dbReference>
<dbReference type="GO" id="GO:0016020">
    <property type="term" value="C:membrane"/>
    <property type="evidence" value="ECO:0007669"/>
    <property type="project" value="UniProtKB-SubCell"/>
</dbReference>
<feature type="transmembrane region" description="Helical" evidence="8">
    <location>
        <begin position="213"/>
        <end position="232"/>
    </location>
</feature>
<keyword evidence="11" id="KW-1185">Reference proteome</keyword>
<dbReference type="Proteomes" id="UP001140172">
    <property type="component" value="Unassembled WGS sequence"/>
</dbReference>
<feature type="transmembrane region" description="Helical" evidence="8">
    <location>
        <begin position="308"/>
        <end position="330"/>
    </location>
</feature>
<dbReference type="PANTHER" id="PTHR22950:SF458">
    <property type="entry name" value="SODIUM-COUPLED NEUTRAL AMINO ACID TRANSPORTER 11-RELATED"/>
    <property type="match status" value="1"/>
</dbReference>
<organism evidence="10 11">
    <name type="scientific">Coemansia interrupta</name>
    <dbReference type="NCBI Taxonomy" id="1126814"/>
    <lineage>
        <taxon>Eukaryota</taxon>
        <taxon>Fungi</taxon>
        <taxon>Fungi incertae sedis</taxon>
        <taxon>Zoopagomycota</taxon>
        <taxon>Kickxellomycotina</taxon>
        <taxon>Kickxellomycetes</taxon>
        <taxon>Kickxellales</taxon>
        <taxon>Kickxellaceae</taxon>
        <taxon>Coemansia</taxon>
    </lineage>
</organism>
<evidence type="ECO:0000313" key="11">
    <source>
        <dbReference type="Proteomes" id="UP001140172"/>
    </source>
</evidence>
<dbReference type="PANTHER" id="PTHR22950">
    <property type="entry name" value="AMINO ACID TRANSPORTER"/>
    <property type="match status" value="1"/>
</dbReference>
<protein>
    <recommendedName>
        <fullName evidence="9">Amino acid transporter transmembrane domain-containing protein</fullName>
    </recommendedName>
</protein>
<feature type="transmembrane region" description="Helical" evidence="8">
    <location>
        <begin position="133"/>
        <end position="152"/>
    </location>
</feature>
<dbReference type="EMBL" id="JANBUM010000189">
    <property type="protein sequence ID" value="KAJ2782036.1"/>
    <property type="molecule type" value="Genomic_DNA"/>
</dbReference>
<evidence type="ECO:0000256" key="5">
    <source>
        <dbReference type="ARBA" id="ARBA00022970"/>
    </source>
</evidence>
<name>A0A9W8LJX6_9FUNG</name>
<proteinExistence type="inferred from homology"/>
<evidence type="ECO:0000313" key="10">
    <source>
        <dbReference type="EMBL" id="KAJ2782036.1"/>
    </source>
</evidence>
<keyword evidence="5" id="KW-0029">Amino-acid transport</keyword>
<dbReference type="InterPro" id="IPR013057">
    <property type="entry name" value="AA_transpt_TM"/>
</dbReference>
<comment type="similarity">
    <text evidence="2">Belongs to the amino acid/polyamine transporter 2 family.</text>
</comment>
<evidence type="ECO:0000259" key="9">
    <source>
        <dbReference type="Pfam" id="PF01490"/>
    </source>
</evidence>